<dbReference type="GO" id="GO:0004252">
    <property type="term" value="F:serine-type endopeptidase activity"/>
    <property type="evidence" value="ECO:0007669"/>
    <property type="project" value="InterPro"/>
</dbReference>
<evidence type="ECO:0000256" key="6">
    <source>
        <dbReference type="ARBA" id="ARBA00022825"/>
    </source>
</evidence>
<dbReference type="InterPro" id="IPR051487">
    <property type="entry name" value="Ser/Thr_Proteases_Immune/Dev"/>
</dbReference>
<dbReference type="InterPro" id="IPR043504">
    <property type="entry name" value="Peptidase_S1_PA_chymotrypsin"/>
</dbReference>
<comment type="subcellular location">
    <subcellularLocation>
        <location evidence="1">Secreted</location>
    </subcellularLocation>
</comment>
<dbReference type="AlphaFoldDB" id="A0AAN7VID2"/>
<dbReference type="GO" id="GO:0006508">
    <property type="term" value="P:proteolysis"/>
    <property type="evidence" value="ECO:0007669"/>
    <property type="project" value="UniProtKB-KW"/>
</dbReference>
<gene>
    <name evidence="12" type="ORF">RI129_007829</name>
</gene>
<keyword evidence="8" id="KW-1015">Disulfide bond</keyword>
<comment type="caution">
    <text evidence="12">The sequence shown here is derived from an EMBL/GenBank/DDBJ whole genome shotgun (WGS) entry which is preliminary data.</text>
</comment>
<proteinExistence type="inferred from homology"/>
<evidence type="ECO:0000256" key="7">
    <source>
        <dbReference type="ARBA" id="ARBA00023145"/>
    </source>
</evidence>
<organism evidence="12 13">
    <name type="scientific">Pyrocoelia pectoralis</name>
    <dbReference type="NCBI Taxonomy" id="417401"/>
    <lineage>
        <taxon>Eukaryota</taxon>
        <taxon>Metazoa</taxon>
        <taxon>Ecdysozoa</taxon>
        <taxon>Arthropoda</taxon>
        <taxon>Hexapoda</taxon>
        <taxon>Insecta</taxon>
        <taxon>Pterygota</taxon>
        <taxon>Neoptera</taxon>
        <taxon>Endopterygota</taxon>
        <taxon>Coleoptera</taxon>
        <taxon>Polyphaga</taxon>
        <taxon>Elateriformia</taxon>
        <taxon>Elateroidea</taxon>
        <taxon>Lampyridae</taxon>
        <taxon>Lampyrinae</taxon>
        <taxon>Pyrocoelia</taxon>
    </lineage>
</organism>
<evidence type="ECO:0000256" key="8">
    <source>
        <dbReference type="ARBA" id="ARBA00023157"/>
    </source>
</evidence>
<keyword evidence="13" id="KW-1185">Reference proteome</keyword>
<evidence type="ECO:0000256" key="2">
    <source>
        <dbReference type="ARBA" id="ARBA00022525"/>
    </source>
</evidence>
<evidence type="ECO:0000256" key="3">
    <source>
        <dbReference type="ARBA" id="ARBA00022670"/>
    </source>
</evidence>
<evidence type="ECO:0000256" key="1">
    <source>
        <dbReference type="ARBA" id="ARBA00004613"/>
    </source>
</evidence>
<reference evidence="12 13" key="1">
    <citation type="journal article" date="2024" name="Insects">
        <title>An Improved Chromosome-Level Genome Assembly of the Firefly Pyrocoelia pectoralis.</title>
        <authorList>
            <person name="Fu X."/>
            <person name="Meyer-Rochow V.B."/>
            <person name="Ballantyne L."/>
            <person name="Zhu X."/>
        </authorList>
    </citation>
    <scope>NUCLEOTIDE SEQUENCE [LARGE SCALE GENOMIC DNA]</scope>
    <source>
        <strain evidence="12">XCY_ONT2</strain>
    </source>
</reference>
<sequence>MLALISFFVLVVCTISHGKDVLLKKPDCGHQIVDSGMEIRRFAQEGEFPWAVLLKYEGTESYKCVGSLISDRYVLTSAVCVTGGFQKLVGVVLGEHNLGQSAHSEEYGIEKITVHADYKKSSQGNHDIALIKLNASVKFSDYIKPICLPSEGNSLLQAGDQIILAGWSKGTVDEPRRTKKVVVRRVITNEECQQLFAAHKVTINDNFLCTHTLNDYKDCTYPGDGGAPIMLKSGDTWYQEGILSFGATSCGSNIPDGNVRVSKYIQWINEKLIEN</sequence>
<feature type="chain" id="PRO_5042966714" description="Peptidase S1 domain-containing protein" evidence="10">
    <location>
        <begin position="19"/>
        <end position="275"/>
    </location>
</feature>
<name>A0AAN7VID2_9COLE</name>
<evidence type="ECO:0000256" key="4">
    <source>
        <dbReference type="ARBA" id="ARBA00022729"/>
    </source>
</evidence>
<dbReference type="Pfam" id="PF00089">
    <property type="entry name" value="Trypsin"/>
    <property type="match status" value="1"/>
</dbReference>
<keyword evidence="6" id="KW-0720">Serine protease</keyword>
<feature type="domain" description="Peptidase S1" evidence="11">
    <location>
        <begin position="33"/>
        <end position="273"/>
    </location>
</feature>
<evidence type="ECO:0000256" key="9">
    <source>
        <dbReference type="ARBA" id="ARBA00024195"/>
    </source>
</evidence>
<keyword evidence="3" id="KW-0645">Protease</keyword>
<evidence type="ECO:0000313" key="13">
    <source>
        <dbReference type="Proteomes" id="UP001329430"/>
    </source>
</evidence>
<evidence type="ECO:0000313" key="12">
    <source>
        <dbReference type="EMBL" id="KAK5643984.1"/>
    </source>
</evidence>
<dbReference type="EMBL" id="JAVRBK010000005">
    <property type="protein sequence ID" value="KAK5643984.1"/>
    <property type="molecule type" value="Genomic_DNA"/>
</dbReference>
<dbReference type="InterPro" id="IPR001314">
    <property type="entry name" value="Peptidase_S1A"/>
</dbReference>
<dbReference type="PANTHER" id="PTHR24256">
    <property type="entry name" value="TRYPTASE-RELATED"/>
    <property type="match status" value="1"/>
</dbReference>
<keyword evidence="4 10" id="KW-0732">Signal</keyword>
<evidence type="ECO:0000259" key="11">
    <source>
        <dbReference type="PROSITE" id="PS50240"/>
    </source>
</evidence>
<keyword evidence="2" id="KW-0964">Secreted</keyword>
<dbReference type="CDD" id="cd00190">
    <property type="entry name" value="Tryp_SPc"/>
    <property type="match status" value="1"/>
</dbReference>
<dbReference type="InterPro" id="IPR001254">
    <property type="entry name" value="Trypsin_dom"/>
</dbReference>
<feature type="signal peptide" evidence="10">
    <location>
        <begin position="1"/>
        <end position="18"/>
    </location>
</feature>
<dbReference type="PROSITE" id="PS50240">
    <property type="entry name" value="TRYPSIN_DOM"/>
    <property type="match status" value="1"/>
</dbReference>
<dbReference type="InterPro" id="IPR009003">
    <property type="entry name" value="Peptidase_S1_PA"/>
</dbReference>
<evidence type="ECO:0000256" key="5">
    <source>
        <dbReference type="ARBA" id="ARBA00022801"/>
    </source>
</evidence>
<accession>A0AAN7VID2</accession>
<dbReference type="SMART" id="SM00020">
    <property type="entry name" value="Tryp_SPc"/>
    <property type="match status" value="1"/>
</dbReference>
<dbReference type="SUPFAM" id="SSF50494">
    <property type="entry name" value="Trypsin-like serine proteases"/>
    <property type="match status" value="1"/>
</dbReference>
<keyword evidence="7" id="KW-0865">Zymogen</keyword>
<dbReference type="Gene3D" id="2.40.10.10">
    <property type="entry name" value="Trypsin-like serine proteases"/>
    <property type="match status" value="1"/>
</dbReference>
<keyword evidence="5" id="KW-0378">Hydrolase</keyword>
<comment type="similarity">
    <text evidence="9">Belongs to the peptidase S1 family. CLIP subfamily.</text>
</comment>
<dbReference type="GO" id="GO:0005576">
    <property type="term" value="C:extracellular region"/>
    <property type="evidence" value="ECO:0007669"/>
    <property type="project" value="UniProtKB-SubCell"/>
</dbReference>
<dbReference type="Proteomes" id="UP001329430">
    <property type="component" value="Chromosome 5"/>
</dbReference>
<dbReference type="FunFam" id="2.40.10.10:FF:000146">
    <property type="entry name" value="Serine protease 53"/>
    <property type="match status" value="1"/>
</dbReference>
<protein>
    <recommendedName>
        <fullName evidence="11">Peptidase S1 domain-containing protein</fullName>
    </recommendedName>
</protein>
<evidence type="ECO:0000256" key="10">
    <source>
        <dbReference type="SAM" id="SignalP"/>
    </source>
</evidence>
<dbReference type="PRINTS" id="PR00722">
    <property type="entry name" value="CHYMOTRYPSIN"/>
</dbReference>